<dbReference type="Proteomes" id="UP000298127">
    <property type="component" value="Unassembled WGS sequence"/>
</dbReference>
<reference evidence="2 3" key="1">
    <citation type="journal article" date="2018" name="J. Microbiol.">
        <title>Leifsonia flava sp. nov., a novel actinobacterium isolated from the rhizosphere of Aquilegia viridiflora.</title>
        <authorList>
            <person name="Cai Y."/>
            <person name="Tao W.Z."/>
            <person name="Ma Y.J."/>
            <person name="Cheng J."/>
            <person name="Zhang M.Y."/>
            <person name="Zhang Y.X."/>
        </authorList>
    </citation>
    <scope>NUCLEOTIDE SEQUENCE [LARGE SCALE GENOMIC DNA]</scope>
    <source>
        <strain evidence="2 3">SYP-B2174</strain>
    </source>
</reference>
<evidence type="ECO:0000313" key="3">
    <source>
        <dbReference type="Proteomes" id="UP000298127"/>
    </source>
</evidence>
<feature type="region of interest" description="Disordered" evidence="1">
    <location>
        <begin position="78"/>
        <end position="100"/>
    </location>
</feature>
<name>A0A4Y9QSJ2_9MICO</name>
<comment type="caution">
    <text evidence="2">The sequence shown here is derived from an EMBL/GenBank/DDBJ whole genome shotgun (WGS) entry which is preliminary data.</text>
</comment>
<sequence length="195" mass="21121">MPERPATSTTETTETTIRSASPMTTTMRMTTGVARAATDWGDDMPTDDIATLAIYSDHLSAAAVTAALGVEPTSIHEIGDARRRSRSRRAGSHSPTQYTHSLWEHTVRGDTTGAGVADAAGSTSIRLLVDVFREKREQLETLRADYELRLWWSAISSSTQAPFVFDAELIRGLAIIGCDLYGTAYLEADGIDAVL</sequence>
<protein>
    <submittedName>
        <fullName evidence="2">DUF4279 domain-containing protein</fullName>
    </submittedName>
</protein>
<dbReference type="Pfam" id="PF14106">
    <property type="entry name" value="DUF4279"/>
    <property type="match status" value="1"/>
</dbReference>
<keyword evidence="3" id="KW-1185">Reference proteome</keyword>
<gene>
    <name evidence="2" type="ORF">E4M00_17505</name>
</gene>
<evidence type="ECO:0000313" key="2">
    <source>
        <dbReference type="EMBL" id="TFV94073.1"/>
    </source>
</evidence>
<dbReference type="InterPro" id="IPR025459">
    <property type="entry name" value="DUF4279"/>
</dbReference>
<evidence type="ECO:0000256" key="1">
    <source>
        <dbReference type="SAM" id="MobiDB-lite"/>
    </source>
</evidence>
<dbReference type="EMBL" id="SPQZ01000010">
    <property type="protein sequence ID" value="TFV94073.1"/>
    <property type="molecule type" value="Genomic_DNA"/>
</dbReference>
<organism evidence="2 3">
    <name type="scientific">Orlajensenia leifsoniae</name>
    <dbReference type="NCBI Taxonomy" id="2561933"/>
    <lineage>
        <taxon>Bacteria</taxon>
        <taxon>Bacillati</taxon>
        <taxon>Actinomycetota</taxon>
        <taxon>Actinomycetes</taxon>
        <taxon>Micrococcales</taxon>
        <taxon>Microbacteriaceae</taxon>
        <taxon>Orlajensenia</taxon>
    </lineage>
</organism>
<accession>A0A4Y9QSJ2</accession>
<proteinExistence type="predicted"/>
<dbReference type="AlphaFoldDB" id="A0A4Y9QSJ2"/>